<dbReference type="Proteomes" id="UP000274541">
    <property type="component" value="Unassembled WGS sequence"/>
</dbReference>
<gene>
    <name evidence="1" type="ORF">ALQ37_200201</name>
</gene>
<name>A0A3M3X5W3_PSEAP</name>
<accession>A0A3M3X5W3</accession>
<proteinExistence type="predicted"/>
<dbReference type="RefSeq" id="WP_150116861.1">
    <property type="nucleotide sequence ID" value="NZ_LJRP01000139.1"/>
</dbReference>
<protein>
    <submittedName>
        <fullName evidence="1">Uncharacterized protein</fullName>
    </submittedName>
</protein>
<evidence type="ECO:0000313" key="2">
    <source>
        <dbReference type="Proteomes" id="UP000274541"/>
    </source>
</evidence>
<organism evidence="1 2">
    <name type="scientific">Pseudomonas syringae pv. aptata</name>
    <dbReference type="NCBI Taxonomy" id="83167"/>
    <lineage>
        <taxon>Bacteria</taxon>
        <taxon>Pseudomonadati</taxon>
        <taxon>Pseudomonadota</taxon>
        <taxon>Gammaproteobacteria</taxon>
        <taxon>Pseudomonadales</taxon>
        <taxon>Pseudomonadaceae</taxon>
        <taxon>Pseudomonas</taxon>
        <taxon>Pseudomonas syringae</taxon>
    </lineage>
</organism>
<comment type="caution">
    <text evidence="1">The sequence shown here is derived from an EMBL/GenBank/DDBJ whole genome shotgun (WGS) entry which is preliminary data.</text>
</comment>
<sequence>MKGFLKAALVCSGLLGSYQAVGEEMEYYIKTHAPIDLARLKGCGETLAYDGYLRSLTKALEVSPEINHAKIPAFLQILNKQVDNEYYLMGYPYYLQFEASGRSGPNPHAWLLEKCPEDVKNATLNRIKINDLAIKALSR</sequence>
<dbReference type="AlphaFoldDB" id="A0A3M3X5W3"/>
<reference evidence="1 2" key="1">
    <citation type="submission" date="2018-08" db="EMBL/GenBank/DDBJ databases">
        <title>Recombination of ecologically and evolutionarily significant loci maintains genetic cohesion in the Pseudomonas syringae species complex.</title>
        <authorList>
            <person name="Dillon M."/>
            <person name="Thakur S."/>
            <person name="Almeida R.N.D."/>
            <person name="Weir B.S."/>
            <person name="Guttman D.S."/>
        </authorList>
    </citation>
    <scope>NUCLEOTIDE SEQUENCE [LARGE SCALE GENOMIC DNA]</scope>
    <source>
        <strain evidence="1 2">ICMP 4388</strain>
    </source>
</reference>
<dbReference type="EMBL" id="RBPX01000180">
    <property type="protein sequence ID" value="RMO65408.1"/>
    <property type="molecule type" value="Genomic_DNA"/>
</dbReference>
<evidence type="ECO:0000313" key="1">
    <source>
        <dbReference type="EMBL" id="RMO65408.1"/>
    </source>
</evidence>